<evidence type="ECO:0000313" key="3">
    <source>
        <dbReference type="EMBL" id="SDW04248.1"/>
    </source>
</evidence>
<keyword evidence="2" id="KW-0812">Transmembrane</keyword>
<accession>A0A1H2QBT6</accession>
<feature type="transmembrane region" description="Helical" evidence="2">
    <location>
        <begin position="476"/>
        <end position="496"/>
    </location>
</feature>
<feature type="transmembrane region" description="Helical" evidence="2">
    <location>
        <begin position="415"/>
        <end position="437"/>
    </location>
</feature>
<dbReference type="RefSeq" id="WP_074685446.1">
    <property type="nucleotide sequence ID" value="NZ_FNNF01000002.1"/>
</dbReference>
<name>A0A1H2QBT6_9FIRM</name>
<feature type="transmembrane region" description="Helical" evidence="2">
    <location>
        <begin position="381"/>
        <end position="403"/>
    </location>
</feature>
<keyword evidence="2" id="KW-0472">Membrane</keyword>
<dbReference type="EMBL" id="FNNF01000002">
    <property type="protein sequence ID" value="SDW04248.1"/>
    <property type="molecule type" value="Genomic_DNA"/>
</dbReference>
<proteinExistence type="predicted"/>
<feature type="transmembrane region" description="Helical" evidence="2">
    <location>
        <begin position="449"/>
        <end position="470"/>
    </location>
</feature>
<dbReference type="OrthoDB" id="1649259at2"/>
<feature type="coiled-coil region" evidence="1">
    <location>
        <begin position="52"/>
        <end position="121"/>
    </location>
</feature>
<keyword evidence="2" id="KW-1133">Transmembrane helix</keyword>
<feature type="transmembrane region" description="Helical" evidence="2">
    <location>
        <begin position="343"/>
        <end position="369"/>
    </location>
</feature>
<sequence length="503" mass="56870">MAIEQMELLNLTFPKKELKPILALMQDNEHFAPILANKVMNNVKGVASLKRNEELAKQLERLREIASHINLELNEAKGEDKDLAVSEEILSSVEKEVSQIIKNKEQLAEELEENKAALGLIGALQASHVNIDELKSTKYIVTRVGRIRLKDEHKLSYYHSKQVMYYKLGQTAKHVYCLYTATKHAIVQIDNIFSSMGFKEIELPDFIHGTIDSAKDELQEEIKGMESYIKSADEKLEVIKLRYQDTLSDLYASLYTMNEKEKEKDFIVDYSTVYGLAGFIPKRNGTDFKNKLTALNADIRVLPCDMYEDQGVIAPTITYNYFFAKPFEMISKVKEKERVDTTLAYAMMYILTFMLLLGDLGVGAVLLVLGLMMHKKKIGQLLEVLGISTAIGGLLYGNVFYVHNLYPSLIPQGDVVLRFINAVILLFVGSFIINTAKTIYNENRVVDKVFSFNGFVGVMIVLAIMSYILISIDTHIVVSVMPVIVIVALGIITILMKKIMHKK</sequence>
<evidence type="ECO:0000313" key="4">
    <source>
        <dbReference type="Proteomes" id="UP000182429"/>
    </source>
</evidence>
<organism evidence="3 4">
    <name type="scientific">Kandleria vitulina</name>
    <dbReference type="NCBI Taxonomy" id="1630"/>
    <lineage>
        <taxon>Bacteria</taxon>
        <taxon>Bacillati</taxon>
        <taxon>Bacillota</taxon>
        <taxon>Erysipelotrichia</taxon>
        <taxon>Erysipelotrichales</taxon>
        <taxon>Coprobacillaceae</taxon>
        <taxon>Kandleria</taxon>
    </lineage>
</organism>
<gene>
    <name evidence="3" type="ORF">SAMN04487759_102141</name>
</gene>
<keyword evidence="1" id="KW-0175">Coiled coil</keyword>
<dbReference type="STRING" id="1630.SAMN05216514_10416"/>
<evidence type="ECO:0000256" key="2">
    <source>
        <dbReference type="SAM" id="Phobius"/>
    </source>
</evidence>
<reference evidence="3 4" key="1">
    <citation type="submission" date="2016-10" db="EMBL/GenBank/DDBJ databases">
        <authorList>
            <person name="de Groot N.N."/>
        </authorList>
    </citation>
    <scope>NUCLEOTIDE SEQUENCE [LARGE SCALE GENOMIC DNA]</scope>
    <source>
        <strain evidence="3 4">S3b</strain>
    </source>
</reference>
<dbReference type="eggNOG" id="COG1269">
    <property type="taxonomic scope" value="Bacteria"/>
</dbReference>
<protein>
    <submittedName>
        <fullName evidence="3">H+-ATPase subunit I/STV1</fullName>
    </submittedName>
</protein>
<evidence type="ECO:0000256" key="1">
    <source>
        <dbReference type="SAM" id="Coils"/>
    </source>
</evidence>
<dbReference type="AlphaFoldDB" id="A0A1H2QBT6"/>
<dbReference type="Proteomes" id="UP000182429">
    <property type="component" value="Unassembled WGS sequence"/>
</dbReference>